<keyword evidence="4" id="KW-1185">Reference proteome</keyword>
<dbReference type="InterPro" id="IPR011990">
    <property type="entry name" value="TPR-like_helical_dom_sf"/>
</dbReference>
<dbReference type="Proteomes" id="UP000031121">
    <property type="component" value="Chromosome"/>
</dbReference>
<dbReference type="Gene3D" id="1.10.10.10">
    <property type="entry name" value="Winged helix-like DNA-binding domain superfamily/Winged helix DNA-binding domain"/>
    <property type="match status" value="1"/>
</dbReference>
<evidence type="ECO:0000259" key="2">
    <source>
        <dbReference type="SMART" id="SM01043"/>
    </source>
</evidence>
<dbReference type="Pfam" id="PF03704">
    <property type="entry name" value="BTAD"/>
    <property type="match status" value="1"/>
</dbReference>
<dbReference type="Gene3D" id="1.25.40.10">
    <property type="entry name" value="Tetratricopeptide repeat domain"/>
    <property type="match status" value="1"/>
</dbReference>
<evidence type="ECO:0000256" key="1">
    <source>
        <dbReference type="SAM" id="MobiDB-lite"/>
    </source>
</evidence>
<dbReference type="PANTHER" id="PTHR35807">
    <property type="entry name" value="TRANSCRIPTIONAL REGULATOR REDD-RELATED"/>
    <property type="match status" value="1"/>
</dbReference>
<dbReference type="OrthoDB" id="3185430at2"/>
<evidence type="ECO:0000313" key="3">
    <source>
        <dbReference type="EMBL" id="AJC12281.1"/>
    </source>
</evidence>
<dbReference type="SMART" id="SM01043">
    <property type="entry name" value="BTAD"/>
    <property type="match status" value="1"/>
</dbReference>
<protein>
    <recommendedName>
        <fullName evidence="2">Bacterial transcriptional activator domain-containing protein</fullName>
    </recommendedName>
</protein>
<sequence length="887" mass="96405">MRGFISQSACRGSRPASLAGRRYRSRPDLIALLLKERRVVRFLVAPDSFGKTDLALEYAETMFEFKHVIWINGASPCFLRDLDSGGLFELVCGADPEAALVVIDDAPELSPERAELLSSCFDALLDRGVEVLVTCCPAADILGHLQRDRLKLSASELLLSDAEIDASRSAEERSKRPSSAILPAQRVASLVWSADGEAPRTFLAGIARERRPLDCTLAILTALVMVRGSVSDLEGACAAESEIVGRIALEYPFTGIDVGAGRFSCVELPVERIAAAFRAQLDALGSHSPFGNRVGLVRYWANGLLAQGAASRACEVIALSGSDERICAWFAENDGAIVRTGELVAGLELLERMRPRGPKARATIDACRAERLFALGDGEGAVRLAKRAAFDASAGKRERTVCLIILVMRASKTMAARARDVLESMVASEMGPGSPEGAARSGARRDRPLDPVECAGRLARLDGSQRSWLPLAIACCAWSRGVEAGAEACLLLARAHAPSEAVCLLARVLLDEAARRSGSVLCAGSGLERVCDLVRGMLVESEQPRSLYRTAAGLGLERARAKGLFRESEPLAADLMMELREAEIALHAQRKEYRAGLARRSIERAGKAATHPDAYLAVPARDLDAGPSAPILRVRLFGKVEARIGTDDRDVLANVRHKAKVLLAMLVLNSGRELSRDFVVESLWPGSDIDTARKNFYTVWSQLKGALTLEDRTCPYLVRHQRSCGIDRRLLAADVARFNQLCRELLFGDFDLARWSEIYNQVEGEFGDDLMAAELENEVVGAARAECRARMVDALVVASGRLVASGAPQQGLWFARLALRRDRTREDAYLALIKAQISAGQRTSALTSYLRCRKVLSEELGIDPSLELEGLYRSLIDAASQRAAEER</sequence>
<dbReference type="GO" id="GO:0006355">
    <property type="term" value="P:regulation of DNA-templated transcription"/>
    <property type="evidence" value="ECO:0007669"/>
    <property type="project" value="InterPro"/>
</dbReference>
<dbReference type="GO" id="GO:0003677">
    <property type="term" value="F:DNA binding"/>
    <property type="evidence" value="ECO:0007669"/>
    <property type="project" value="InterPro"/>
</dbReference>
<feature type="region of interest" description="Disordered" evidence="1">
    <location>
        <begin position="427"/>
        <end position="446"/>
    </location>
</feature>
<organism evidence="3 4">
    <name type="scientific">Berryella intestinalis</name>
    <dbReference type="NCBI Taxonomy" id="1531429"/>
    <lineage>
        <taxon>Bacteria</taxon>
        <taxon>Bacillati</taxon>
        <taxon>Actinomycetota</taxon>
        <taxon>Coriobacteriia</taxon>
        <taxon>Eggerthellales</taxon>
        <taxon>Eggerthellaceae</taxon>
        <taxon>Berryella</taxon>
    </lineage>
</organism>
<reference evidence="3 4" key="2">
    <citation type="journal article" date="2015" name="Genome Announc.">
        <title>Complete Genome Sequence of Coriobacteriaceae Strain 68-1-3, a Novel Mucus-Degrading Isolate from the Swine Intestinal Tract.</title>
        <authorList>
            <person name="Looft T."/>
            <person name="Bayles D.O."/>
            <person name="Alt D.P."/>
            <person name="Stanton T.B."/>
        </authorList>
    </citation>
    <scope>NUCLEOTIDE SEQUENCE [LARGE SCALE GENOMIC DNA]</scope>
    <source>
        <strain evidence="3 4">68-1-3</strain>
    </source>
</reference>
<feature type="domain" description="Bacterial transcriptional activator" evidence="2">
    <location>
        <begin position="733"/>
        <end position="876"/>
    </location>
</feature>
<dbReference type="InterPro" id="IPR036388">
    <property type="entry name" value="WH-like_DNA-bd_sf"/>
</dbReference>
<dbReference type="KEGG" id="cbac:JI75_06020"/>
<dbReference type="InterPro" id="IPR005158">
    <property type="entry name" value="BTAD"/>
</dbReference>
<proteinExistence type="predicted"/>
<dbReference type="STRING" id="1531429.JI75_06020"/>
<dbReference type="InterPro" id="IPR051677">
    <property type="entry name" value="AfsR-DnrI-RedD_regulator"/>
</dbReference>
<dbReference type="InterPro" id="IPR016032">
    <property type="entry name" value="Sig_transdc_resp-reg_C-effctor"/>
</dbReference>
<name>A0A0A8B437_9ACTN</name>
<reference evidence="4" key="1">
    <citation type="submission" date="2014-08" db="EMBL/GenBank/DDBJ databases">
        <title>Coriobacteriaceae sp. complete genome.</title>
        <authorList>
            <person name="Looft T."/>
            <person name="Bayles D.O."/>
            <person name="Stanton T.B."/>
        </authorList>
    </citation>
    <scope>NUCLEOTIDE SEQUENCE [LARGE SCALE GENOMIC DNA]</scope>
    <source>
        <strain evidence="4">68-1-3</strain>
    </source>
</reference>
<dbReference type="SUPFAM" id="SSF46894">
    <property type="entry name" value="C-terminal effector domain of the bipartite response regulators"/>
    <property type="match status" value="1"/>
</dbReference>
<dbReference type="RefSeq" id="WP_039689491.1">
    <property type="nucleotide sequence ID" value="NZ_CP009302.1"/>
</dbReference>
<evidence type="ECO:0000313" key="4">
    <source>
        <dbReference type="Proteomes" id="UP000031121"/>
    </source>
</evidence>
<dbReference type="HOGENOM" id="CLU_337994_0_0_11"/>
<gene>
    <name evidence="3" type="ORF">JI75_06020</name>
</gene>
<accession>A0A0A8B437</accession>
<dbReference type="AlphaFoldDB" id="A0A0A8B437"/>
<dbReference type="EMBL" id="CP009302">
    <property type="protein sequence ID" value="AJC12281.1"/>
    <property type="molecule type" value="Genomic_DNA"/>
</dbReference>